<sequence length="391" mass="45271">MINNKYLNVLSISSYGADLSENSDNVFSGAQLRQIDYSKFFNKYIIIVPSKKVFENKRIELSDNLFVYSIYANNKLIFLIKAYIKSCKIIRTENINLISSDNPFDSGFIGVLLKLRFRVTLLVHSMAEMIDNRYYIRERFFNFFKNLLAKVVCFFADYVRVSTNTEIERMAGRGFNKKKLLKAGFYIDGERFENAELDQNLKDTILQGKYDKIVLYLGRIALQKDIKTLLFSVPDVIKRFPKTLFLIIGDGPEMNNIKKTVKKLKINNNVVLLGRVKYNDVPKYYKIADIFCATSIYEGTCMTLHEAAASRLPIIATKFAGAVDLIKNEENGYLVEIDDSLDLSDKLKNILSEPNKIRVMGENNYKIFKNFLDKEKILQEHKAFFEYIKNN</sequence>
<evidence type="ECO:0000313" key="2">
    <source>
        <dbReference type="EMBL" id="PKM91831.1"/>
    </source>
</evidence>
<dbReference type="Pfam" id="PF00534">
    <property type="entry name" value="Glycos_transf_1"/>
    <property type="match status" value="1"/>
</dbReference>
<dbReference type="Gene3D" id="3.40.50.2000">
    <property type="entry name" value="Glycogen Phosphorylase B"/>
    <property type="match status" value="2"/>
</dbReference>
<feature type="domain" description="Glycosyl transferase family 1" evidence="1">
    <location>
        <begin position="209"/>
        <end position="366"/>
    </location>
</feature>
<dbReference type="InterPro" id="IPR050194">
    <property type="entry name" value="Glycosyltransferase_grp1"/>
</dbReference>
<reference evidence="2 3" key="1">
    <citation type="journal article" date="2017" name="ISME J.">
        <title>Potential for microbial H2 and metal transformations associated with novel bacteria and archaea in deep terrestrial subsurface sediments.</title>
        <authorList>
            <person name="Hernsdorf A.W."/>
            <person name="Amano Y."/>
            <person name="Miyakawa K."/>
            <person name="Ise K."/>
            <person name="Suzuki Y."/>
            <person name="Anantharaman K."/>
            <person name="Probst A."/>
            <person name="Burstein D."/>
            <person name="Thomas B.C."/>
            <person name="Banfield J.F."/>
        </authorList>
    </citation>
    <scope>NUCLEOTIDE SEQUENCE [LARGE SCALE GENOMIC DNA]</scope>
    <source>
        <strain evidence="2">HGW-Falkowbacteria-1</strain>
    </source>
</reference>
<dbReference type="EMBL" id="PHAI01000001">
    <property type="protein sequence ID" value="PKM91831.1"/>
    <property type="molecule type" value="Genomic_DNA"/>
</dbReference>
<comment type="caution">
    <text evidence="2">The sequence shown here is derived from an EMBL/GenBank/DDBJ whole genome shotgun (WGS) entry which is preliminary data.</text>
</comment>
<dbReference type="InterPro" id="IPR001296">
    <property type="entry name" value="Glyco_trans_1"/>
</dbReference>
<gene>
    <name evidence="2" type="ORF">CVU82_01330</name>
</gene>
<accession>A0A2N2EAS3</accession>
<dbReference type="PANTHER" id="PTHR45947:SF3">
    <property type="entry name" value="SULFOQUINOVOSYL TRANSFERASE SQD2"/>
    <property type="match status" value="1"/>
</dbReference>
<dbReference type="AlphaFoldDB" id="A0A2N2EAS3"/>
<name>A0A2N2EAS3_9BACT</name>
<dbReference type="SUPFAM" id="SSF53756">
    <property type="entry name" value="UDP-Glycosyltransferase/glycogen phosphorylase"/>
    <property type="match status" value="1"/>
</dbReference>
<dbReference type="PANTHER" id="PTHR45947">
    <property type="entry name" value="SULFOQUINOVOSYL TRANSFERASE SQD2"/>
    <property type="match status" value="1"/>
</dbReference>
<evidence type="ECO:0000259" key="1">
    <source>
        <dbReference type="Pfam" id="PF00534"/>
    </source>
</evidence>
<proteinExistence type="predicted"/>
<dbReference type="GO" id="GO:0016758">
    <property type="term" value="F:hexosyltransferase activity"/>
    <property type="evidence" value="ECO:0007669"/>
    <property type="project" value="TreeGrafter"/>
</dbReference>
<evidence type="ECO:0000313" key="3">
    <source>
        <dbReference type="Proteomes" id="UP000233517"/>
    </source>
</evidence>
<protein>
    <recommendedName>
        <fullName evidence="1">Glycosyl transferase family 1 domain-containing protein</fullName>
    </recommendedName>
</protein>
<dbReference type="Proteomes" id="UP000233517">
    <property type="component" value="Unassembled WGS sequence"/>
</dbReference>
<organism evidence="2 3">
    <name type="scientific">Candidatus Falkowbacteria bacterium HGW-Falkowbacteria-1</name>
    <dbReference type="NCBI Taxonomy" id="2013768"/>
    <lineage>
        <taxon>Bacteria</taxon>
        <taxon>Candidatus Falkowiibacteriota</taxon>
    </lineage>
</organism>